<evidence type="ECO:0000256" key="1">
    <source>
        <dbReference type="SAM" id="MobiDB-lite"/>
    </source>
</evidence>
<feature type="region of interest" description="Disordered" evidence="1">
    <location>
        <begin position="321"/>
        <end position="379"/>
    </location>
</feature>
<feature type="region of interest" description="Disordered" evidence="1">
    <location>
        <begin position="393"/>
        <end position="470"/>
    </location>
</feature>
<feature type="compositionally biased region" description="Basic and acidic residues" evidence="1">
    <location>
        <begin position="393"/>
        <end position="403"/>
    </location>
</feature>
<accession>A0A0A9YB20</accession>
<dbReference type="AlphaFoldDB" id="A0A0A9YB20"/>
<reference evidence="2" key="2">
    <citation type="submission" date="2014-07" db="EMBL/GenBank/DDBJ databases">
        <authorList>
            <person name="Hull J."/>
        </authorList>
    </citation>
    <scope>NUCLEOTIDE SEQUENCE</scope>
</reference>
<reference evidence="2" key="1">
    <citation type="journal article" date="2014" name="PLoS ONE">
        <title>Transcriptome-Based Identification of ABC Transporters in the Western Tarnished Plant Bug Lygus hesperus.</title>
        <authorList>
            <person name="Hull J.J."/>
            <person name="Chaney K."/>
            <person name="Geib S.M."/>
            <person name="Fabrick J.A."/>
            <person name="Brent C.S."/>
            <person name="Walsh D."/>
            <person name="Lavine L.C."/>
        </authorList>
    </citation>
    <scope>NUCLEOTIDE SEQUENCE</scope>
</reference>
<sequence length="470" mass="50593">MMSMFAESEEMSIKTVIDLGDRKETAPVEILSTAKGDYNVATTSEVQKGSQSSDGNSVLRLLKANIYGSACSVKSTVSAAGEVIRAKRKKHSVISATSRPFSVESVSNRKDSADYLEDIFRMSDFSLRGSSCKVINARKEGDKQDASEHPNSMNSAHFGSIGSFQEGSNRNLGNIDIGRMTSWIDNTNSPFSTSFEKLGASFGARSYSMRGQGEFYMADLDATSADAQHELSSSGVTRTPAVGTPSPEPIPPSELQAGSSGSLLAETFETDGSITSNNQIDVNAKTKTGPPVIGDGSEIVPLDEQILLYSSPSTCEVENADLKTDEDLTASPGPEEERPDDEEPDKEIQLVDASISRKSLLKDEPEASVEEYEENSSMKLACEEQKVEVVEEEAVFEKPEPSRAIDIPGSAGSKEHRSLPVIVKDAALPEEESSPKLEEILLSRDPLAQPQPDLGSTSQRQESSTETSLP</sequence>
<protein>
    <submittedName>
        <fullName evidence="2">Kinesin-like protein KIF24</fullName>
    </submittedName>
</protein>
<feature type="region of interest" description="Disordered" evidence="1">
    <location>
        <begin position="139"/>
        <end position="163"/>
    </location>
</feature>
<evidence type="ECO:0000313" key="2">
    <source>
        <dbReference type="EMBL" id="JAG28821.1"/>
    </source>
</evidence>
<feature type="compositionally biased region" description="Basic and acidic residues" evidence="1">
    <location>
        <begin position="433"/>
        <end position="442"/>
    </location>
</feature>
<proteinExistence type="predicted"/>
<gene>
    <name evidence="2" type="primary">KIF24_1</name>
    <name evidence="2" type="ORF">CM83_19162</name>
</gene>
<feature type="compositionally biased region" description="Basic and acidic residues" evidence="1">
    <location>
        <begin position="139"/>
        <end position="148"/>
    </location>
</feature>
<organism evidence="2">
    <name type="scientific">Lygus hesperus</name>
    <name type="common">Western plant bug</name>
    <dbReference type="NCBI Taxonomy" id="30085"/>
    <lineage>
        <taxon>Eukaryota</taxon>
        <taxon>Metazoa</taxon>
        <taxon>Ecdysozoa</taxon>
        <taxon>Arthropoda</taxon>
        <taxon>Hexapoda</taxon>
        <taxon>Insecta</taxon>
        <taxon>Pterygota</taxon>
        <taxon>Neoptera</taxon>
        <taxon>Paraneoptera</taxon>
        <taxon>Hemiptera</taxon>
        <taxon>Heteroptera</taxon>
        <taxon>Panheteroptera</taxon>
        <taxon>Cimicomorpha</taxon>
        <taxon>Miridae</taxon>
        <taxon>Mirini</taxon>
        <taxon>Lygus</taxon>
    </lineage>
</organism>
<feature type="non-terminal residue" evidence="2">
    <location>
        <position position="470"/>
    </location>
</feature>
<name>A0A0A9YB20_LYGHE</name>
<feature type="compositionally biased region" description="Polar residues" evidence="1">
    <location>
        <begin position="149"/>
        <end position="163"/>
    </location>
</feature>
<feature type="region of interest" description="Disordered" evidence="1">
    <location>
        <begin position="233"/>
        <end position="258"/>
    </location>
</feature>
<feature type="compositionally biased region" description="Low complexity" evidence="1">
    <location>
        <begin position="456"/>
        <end position="470"/>
    </location>
</feature>
<dbReference type="EMBL" id="GBHO01014783">
    <property type="protein sequence ID" value="JAG28821.1"/>
    <property type="molecule type" value="Transcribed_RNA"/>
</dbReference>